<sequence length="295" mass="32968">MDLSVKLSRVDHTFSAGEKCAGRIIVKTRSRLAHSGLMLVAHGEVQPQLSARNAGIFGASQLNPTPILHTELPILDADVFEPGEYELPFEFPIEPIPGETLAETYHGVYVNVQYTVSVELKRSGMFVRSLAAQCPLVVHTPTEAKPDPEPNDFEILPESLKNVRAERLSAIPPFRVTGRLEQTNASLTTPFVGHITVEESTERIRSLELQLVRVETVRNEGREARERTEIQNLQVGEGDVARGMPVPLYAVLPRLFTAPTVHRSLFSIEFEVNVIVRFERHYLSTLNIPITLYRG</sequence>
<dbReference type="OMA" id="CVTMPIT"/>
<dbReference type="EMBL" id="VLTM01000079">
    <property type="protein sequence ID" value="KAA0156956.1"/>
    <property type="molecule type" value="Genomic_DNA"/>
</dbReference>
<dbReference type="Proteomes" id="UP000325113">
    <property type="component" value="Unassembled WGS sequence"/>
</dbReference>
<evidence type="ECO:0000313" key="9">
    <source>
        <dbReference type="Proteomes" id="UP000325113"/>
    </source>
</evidence>
<evidence type="ECO:0008006" key="10">
    <source>
        <dbReference type="Google" id="ProtNLM"/>
    </source>
</evidence>
<dbReference type="Proteomes" id="UP000324907">
    <property type="component" value="Unassembled WGS sequence"/>
</dbReference>
<dbReference type="Gene3D" id="2.60.40.640">
    <property type="match status" value="2"/>
</dbReference>
<gene>
    <name evidence="5" type="ORF">FNF27_03379</name>
    <name evidence="4" type="ORF">FNF28_02201</name>
    <name evidence="2" type="ORF">FNF29_05660</name>
    <name evidence="3" type="ORF">FNF31_05791</name>
</gene>
<dbReference type="PANTHER" id="PTHR12233">
    <property type="entry name" value="VACUOLAR PROTEIN SORTING 26 RELATED"/>
    <property type="match status" value="1"/>
</dbReference>
<dbReference type="EMBL" id="VLTN01000039">
    <property type="protein sequence ID" value="KAA0149835.1"/>
    <property type="molecule type" value="Genomic_DNA"/>
</dbReference>
<evidence type="ECO:0000313" key="2">
    <source>
        <dbReference type="EMBL" id="KAA0149835.1"/>
    </source>
</evidence>
<dbReference type="Proteomes" id="UP000323011">
    <property type="component" value="Unassembled WGS sequence"/>
</dbReference>
<dbReference type="EMBL" id="VLTO01000016">
    <property type="protein sequence ID" value="KAA0175081.1"/>
    <property type="molecule type" value="Genomic_DNA"/>
</dbReference>
<dbReference type="Pfam" id="PF03643">
    <property type="entry name" value="Vps26"/>
    <property type="match status" value="1"/>
</dbReference>
<comment type="similarity">
    <text evidence="1">Belongs to the VPS26 family.</text>
</comment>
<dbReference type="InterPro" id="IPR014756">
    <property type="entry name" value="Ig_E-set"/>
</dbReference>
<dbReference type="OrthoDB" id="10263384at2759"/>
<evidence type="ECO:0000313" key="7">
    <source>
        <dbReference type="Proteomes" id="UP000323011"/>
    </source>
</evidence>
<evidence type="ECO:0000256" key="1">
    <source>
        <dbReference type="ARBA" id="ARBA00009100"/>
    </source>
</evidence>
<evidence type="ECO:0000313" key="4">
    <source>
        <dbReference type="EMBL" id="KAA0169247.1"/>
    </source>
</evidence>
<dbReference type="InterPro" id="IPR028934">
    <property type="entry name" value="Vps26-related"/>
</dbReference>
<accession>A0A5A8CV44</accession>
<dbReference type="EMBL" id="VLTL01000024">
    <property type="protein sequence ID" value="KAA0169247.1"/>
    <property type="molecule type" value="Genomic_DNA"/>
</dbReference>
<protein>
    <recommendedName>
        <fullName evidence="10">Arrestin-like N-terminal domain-containing protein</fullName>
    </recommendedName>
</protein>
<dbReference type="SUPFAM" id="SSF81296">
    <property type="entry name" value="E set domains"/>
    <property type="match status" value="1"/>
</dbReference>
<evidence type="ECO:0000313" key="3">
    <source>
        <dbReference type="EMBL" id="KAA0156956.1"/>
    </source>
</evidence>
<dbReference type="AlphaFoldDB" id="A0A5A8CV44"/>
<dbReference type="GO" id="GO:0006886">
    <property type="term" value="P:intracellular protein transport"/>
    <property type="evidence" value="ECO:0007669"/>
    <property type="project" value="InterPro"/>
</dbReference>
<comment type="caution">
    <text evidence="3">The sequence shown here is derived from an EMBL/GenBank/DDBJ whole genome shotgun (WGS) entry which is preliminary data.</text>
</comment>
<organism evidence="3 9">
    <name type="scientific">Cafeteria roenbergensis</name>
    <name type="common">Marine flagellate</name>
    <dbReference type="NCBI Taxonomy" id="33653"/>
    <lineage>
        <taxon>Eukaryota</taxon>
        <taxon>Sar</taxon>
        <taxon>Stramenopiles</taxon>
        <taxon>Bigyra</taxon>
        <taxon>Opalozoa</taxon>
        <taxon>Bicosoecida</taxon>
        <taxon>Cafeteriaceae</taxon>
        <taxon>Cafeteria</taxon>
    </lineage>
</organism>
<evidence type="ECO:0000313" key="5">
    <source>
        <dbReference type="EMBL" id="KAA0175081.1"/>
    </source>
</evidence>
<dbReference type="Proteomes" id="UP000322899">
    <property type="component" value="Unassembled WGS sequence"/>
</dbReference>
<name>A0A5A8CV44_CAFRO</name>
<evidence type="ECO:0000313" key="8">
    <source>
        <dbReference type="Proteomes" id="UP000324907"/>
    </source>
</evidence>
<reference evidence="6 7" key="1">
    <citation type="submission" date="2019-07" db="EMBL/GenBank/DDBJ databases">
        <title>Genomes of Cafeteria roenbergensis.</title>
        <authorList>
            <person name="Fischer M.G."/>
            <person name="Hackl T."/>
            <person name="Roman M."/>
        </authorList>
    </citation>
    <scope>NUCLEOTIDE SEQUENCE [LARGE SCALE GENOMIC DNA]</scope>
    <source>
        <strain evidence="2 7">BVI</strain>
        <strain evidence="3 9">Cflag</strain>
        <strain evidence="5 6">E4-10P</strain>
        <strain evidence="4 8">RCC970-E3</strain>
    </source>
</reference>
<proteinExistence type="inferred from homology"/>
<keyword evidence="7" id="KW-1185">Reference proteome</keyword>
<dbReference type="InterPro" id="IPR014752">
    <property type="entry name" value="Arrestin-like_C"/>
</dbReference>
<evidence type="ECO:0000313" key="6">
    <source>
        <dbReference type="Proteomes" id="UP000322899"/>
    </source>
</evidence>